<dbReference type="PANTHER" id="PTHR23294">
    <property type="entry name" value="ET TRANSLATION PRODUCT-RELATED"/>
    <property type="match status" value="1"/>
</dbReference>
<dbReference type="PANTHER" id="PTHR23294:SF59">
    <property type="entry name" value="UNC93-LIKE PROTEIN C922.05C"/>
    <property type="match status" value="1"/>
</dbReference>
<dbReference type="InterPro" id="IPR010291">
    <property type="entry name" value="Ion_channel_UNC-93"/>
</dbReference>
<evidence type="ECO:0000256" key="4">
    <source>
        <dbReference type="ARBA" id="ARBA00023136"/>
    </source>
</evidence>
<keyword evidence="2 6" id="KW-0812">Transmembrane</keyword>
<comment type="subcellular location">
    <subcellularLocation>
        <location evidence="1">Membrane</location>
        <topology evidence="1">Multi-pass membrane protein</topology>
    </subcellularLocation>
</comment>
<gene>
    <name evidence="7" type="ORF">PENSUB_1814</name>
</gene>
<reference evidence="7 8" key="1">
    <citation type="submission" date="2016-10" db="EMBL/GenBank/DDBJ databases">
        <title>Genome sequence of the ascomycete fungus Penicillium subrubescens.</title>
        <authorList>
            <person name="De Vries R.P."/>
            <person name="Peng M."/>
            <person name="Dilokpimol A."/>
            <person name="Hilden K."/>
            <person name="Makela M.R."/>
            <person name="Grigoriev I."/>
            <person name="Riley R."/>
            <person name="Granchi Z."/>
        </authorList>
    </citation>
    <scope>NUCLEOTIDE SEQUENCE [LARGE SCALE GENOMIC DNA]</scope>
    <source>
        <strain evidence="7 8">CBS 132785</strain>
    </source>
</reference>
<dbReference type="SUPFAM" id="SSF103473">
    <property type="entry name" value="MFS general substrate transporter"/>
    <property type="match status" value="1"/>
</dbReference>
<feature type="transmembrane region" description="Helical" evidence="6">
    <location>
        <begin position="374"/>
        <end position="395"/>
    </location>
</feature>
<dbReference type="OrthoDB" id="196103at2759"/>
<dbReference type="Proteomes" id="UP000186955">
    <property type="component" value="Unassembled WGS sequence"/>
</dbReference>
<dbReference type="Pfam" id="PF05978">
    <property type="entry name" value="UNC-93"/>
    <property type="match status" value="1"/>
</dbReference>
<evidence type="ECO:0000256" key="3">
    <source>
        <dbReference type="ARBA" id="ARBA00022989"/>
    </source>
</evidence>
<accession>A0A1Q5UJ85</accession>
<feature type="region of interest" description="Disordered" evidence="5">
    <location>
        <begin position="1"/>
        <end position="21"/>
    </location>
</feature>
<keyword evidence="3 6" id="KW-1133">Transmembrane helix</keyword>
<feature type="transmembrane region" description="Helical" evidence="6">
    <location>
        <begin position="169"/>
        <end position="190"/>
    </location>
</feature>
<feature type="transmembrane region" description="Helical" evidence="6">
    <location>
        <begin position="104"/>
        <end position="124"/>
    </location>
</feature>
<dbReference type="AlphaFoldDB" id="A0A1Q5UJ85"/>
<keyword evidence="8" id="KW-1185">Reference proteome</keyword>
<sequence>MDHQTSKETESHTSVEEEQAMAVSSSDSKKICYTRYNSPFWQIVIVSFVAFGCPGMYNALSGIGGGGQLDTTTSAKGHIALASVSAVGNIFVAPVVTNILGPKWTVFIGGLPYVLYAGSLLAYSHTASQGFVIGASAVLGIGASLLWIAQGSIMTGYPLPQQHGRMIGIFWIIFNSGGFLGSMISFGLNFSSKSGTVSDSTYIAFMCIMAAGCLCALGLLNPYNVIREDNSRAAVSKKPGVWEEFVGLLKVLRDWRVASLIPFWMAANYAYNYQQNTYNAKLFTLRTRSFNGGMYWLAQMVSSYIFGLFLDNPYMNRRQRGLWGFAINALISMVVWGGGLAAQLKRGPNSDYYALNEMDLITSGGKYAGPFMLYFFYGSFDAIWQTLVYWTIGYLSHESPEQAARYVGAFKCAEAVGSAIASKVNSTKTNYNVEFAVDWAFIVLAIVCAIPFAWSIEDAPAHAGQETVYVEGDKGENRTNSDLNA</sequence>
<feature type="transmembrane region" description="Helical" evidence="6">
    <location>
        <begin position="322"/>
        <end position="342"/>
    </location>
</feature>
<feature type="transmembrane region" description="Helical" evidence="6">
    <location>
        <begin position="202"/>
        <end position="223"/>
    </location>
</feature>
<feature type="transmembrane region" description="Helical" evidence="6">
    <location>
        <begin position="39"/>
        <end position="57"/>
    </location>
</feature>
<evidence type="ECO:0000313" key="8">
    <source>
        <dbReference type="Proteomes" id="UP000186955"/>
    </source>
</evidence>
<feature type="compositionally biased region" description="Basic and acidic residues" evidence="5">
    <location>
        <begin position="1"/>
        <end position="15"/>
    </location>
</feature>
<dbReference type="InterPro" id="IPR051617">
    <property type="entry name" value="UNC-93-like_regulator"/>
</dbReference>
<evidence type="ECO:0000256" key="2">
    <source>
        <dbReference type="ARBA" id="ARBA00022692"/>
    </source>
</evidence>
<dbReference type="InterPro" id="IPR036259">
    <property type="entry name" value="MFS_trans_sf"/>
</dbReference>
<proteinExistence type="predicted"/>
<dbReference type="GO" id="GO:0016020">
    <property type="term" value="C:membrane"/>
    <property type="evidence" value="ECO:0007669"/>
    <property type="project" value="UniProtKB-SubCell"/>
</dbReference>
<dbReference type="EMBL" id="MNBE01000204">
    <property type="protein sequence ID" value="OKP12544.1"/>
    <property type="molecule type" value="Genomic_DNA"/>
</dbReference>
<evidence type="ECO:0000256" key="5">
    <source>
        <dbReference type="SAM" id="MobiDB-lite"/>
    </source>
</evidence>
<organism evidence="7 8">
    <name type="scientific">Penicillium subrubescens</name>
    <dbReference type="NCBI Taxonomy" id="1316194"/>
    <lineage>
        <taxon>Eukaryota</taxon>
        <taxon>Fungi</taxon>
        <taxon>Dikarya</taxon>
        <taxon>Ascomycota</taxon>
        <taxon>Pezizomycotina</taxon>
        <taxon>Eurotiomycetes</taxon>
        <taxon>Eurotiomycetidae</taxon>
        <taxon>Eurotiales</taxon>
        <taxon>Aspergillaceae</taxon>
        <taxon>Penicillium</taxon>
    </lineage>
</organism>
<protein>
    <submittedName>
        <fullName evidence="7">UNC93-like protein 1</fullName>
    </submittedName>
</protein>
<evidence type="ECO:0000313" key="7">
    <source>
        <dbReference type="EMBL" id="OKP12544.1"/>
    </source>
</evidence>
<evidence type="ECO:0000256" key="6">
    <source>
        <dbReference type="SAM" id="Phobius"/>
    </source>
</evidence>
<comment type="caution">
    <text evidence="7">The sequence shown here is derived from an EMBL/GenBank/DDBJ whole genome shotgun (WGS) entry which is preliminary data.</text>
</comment>
<evidence type="ECO:0000256" key="1">
    <source>
        <dbReference type="ARBA" id="ARBA00004141"/>
    </source>
</evidence>
<name>A0A1Q5UJ85_9EURO</name>
<feature type="transmembrane region" description="Helical" evidence="6">
    <location>
        <begin position="435"/>
        <end position="454"/>
    </location>
</feature>
<feature type="transmembrane region" description="Helical" evidence="6">
    <location>
        <begin position="293"/>
        <end position="310"/>
    </location>
</feature>
<feature type="transmembrane region" description="Helical" evidence="6">
    <location>
        <begin position="77"/>
        <end position="97"/>
    </location>
</feature>
<keyword evidence="4 6" id="KW-0472">Membrane</keyword>
<dbReference type="Gene3D" id="1.20.1250.20">
    <property type="entry name" value="MFS general substrate transporter like domains"/>
    <property type="match status" value="2"/>
</dbReference>
<feature type="transmembrane region" description="Helical" evidence="6">
    <location>
        <begin position="130"/>
        <end position="149"/>
    </location>
</feature>